<feature type="compositionally biased region" description="Polar residues" evidence="1">
    <location>
        <begin position="112"/>
        <end position="122"/>
    </location>
</feature>
<dbReference type="OrthoDB" id="468482at2"/>
<evidence type="ECO:0000313" key="4">
    <source>
        <dbReference type="Proteomes" id="UP000182190"/>
    </source>
</evidence>
<dbReference type="Proteomes" id="UP000182190">
    <property type="component" value="Unassembled WGS sequence"/>
</dbReference>
<proteinExistence type="predicted"/>
<evidence type="ECO:0000256" key="2">
    <source>
        <dbReference type="SAM" id="Phobius"/>
    </source>
</evidence>
<feature type="region of interest" description="Disordered" evidence="1">
    <location>
        <begin position="110"/>
        <end position="135"/>
    </location>
</feature>
<dbReference type="EMBL" id="CZCS02000017">
    <property type="protein sequence ID" value="VXD15163.1"/>
    <property type="molecule type" value="Genomic_DNA"/>
</dbReference>
<dbReference type="NCBIfam" id="NF038301">
    <property type="entry name" value="EPS_HpsA"/>
    <property type="match status" value="1"/>
</dbReference>
<sequence length="1647" mass="179427">MLINRQDRYGRAGFVLPTVTMVLLVVVLLTIAISFRALERSQDARMVRVSQEALNAATPAVDRGRAKIEQMFKELEGKVLDEPNFYQTLTSGNFTAYRFKDEEVLRVEFDSDNNGIQPNGSAPANDGRLGEDDDNFRDNERVKTAWRFPVDTNNDGQFDSFVLYGLFFRSPEGTKRIPLEARTLPMPPFKSATRPECEFASGQNASLVTASGWSPMEGKLKKSIFVYTTTVPATQTDIDNFVANVKDSNGAPQFNAQEFLEYKGEPSFTALEYQQDWKQKYLTGVVYENDLDITPGPAFNLNGNLYTQGNLIVSHFGSGLNIYQISSINSCFYQQEKSKIVVGGNVINGMLGNNLAANIRSVNIHLFNGTAPPTVRTIDSTEQSISNGAYAGAFNDFAYRSRLEALVRWQEQDATGTSDPTSVKEAVSRRMADDSSLVKSKIRREELQSYFKDRLRKVTFAEVSSVSNTTAALSPYGLPPSGTNPLQGSGDTLRPPDTWTLISTAMVTVTPSRLSATKPETQQASGVETVIGDRVVEGNNLPALALDSTNKWVTATATIANDQWTDATERTRVSRLSKYPSAGDRSRDGFWEKLAAREPFSEFSNFGGLRVITGAGVYERDNSFLPPPKWNDPSTPTIDESKYDDPATTATAEAFDIVWPDTMPMSRVVGVQIPFDNVNNNWDSSNPAVSGSSATATPTIDPYTPKYLKGDLRMRATAVYHYAQDAFNPSTDPPDLTQEPIACVSSYYDPSDKTTAKNMTSLPGGATGGLSNNGIVYPFPDNRPTSATLQNGWKFTAPTDLANQANMVFPDGRFANKPLRDALTKLAASQTLTLADQSALDTTLCALSILNGATPQTIIPNNAIKEVTLLNPREVKALDRDDLTTSVDETFSLSSPLSGPAQLSGLYDLPLEERQPLEIRVTQIDLNVLRNQTITLAGGITGPSPEYLLPNSGIIYASREDALPDRSNRLPNDTNNGINENTSAELSPADFLLDPTRRPNGIMLINGNSLGRNNNQAATTVEDILKEKGLILASNVPVYIQGNFNRHTQAEFTGTFSWNINQFYSRNNLNPNFACRQGDPTRPANFACGTGDNWRPATVLADAITLLSDNFRFGFRNEGDFDLRNNAGNAIVGFNFNSDPDMIDAISPSITETAFGFDLNGDGDTGDTITNETQVSAKAARMLNGFDPYNNFATNGLSSGTLAFTANEIKTGVPGANTTPDDAYYRATPTTTTNNLNNINSSYFNNFVTPVQRRGNFSEYLMEVCRKLPVSACGPADWVLLSSTGATPPNPPAVKASTKIGQAFDNTINGAGTTGQPPTFAALQRLPRRIAFRRSNTAPFGLEGAGGSSISATNPPVALGIDATPNIVEATFANVASKPRTTQNNTLWFQTKNANAKSWGSDYPLWYFNPGYYSDPTTAKANQVDTNFVASNSVRQPLLVPILQFNATNSTPAGNTAIATLGNQQAQGTRWIPRSSPTEANLVLTTSDVPARPGELNGGMQNLPRFIESWNDAIATNIAGSFLQKGRSEYASAPYLSLRDTTGVHLFGNNTLYNISNAGGRIGYFVPPTRNWGFDVGLLYQLAPDYFTQNFTVLETDENGDAIPDEYYREVGRDDPWLKALLCAKDSDGADGNNVVSKGRPDCNDYE</sequence>
<keyword evidence="2" id="KW-0472">Membrane</keyword>
<accession>A0A7Z9BLJ5</accession>
<reference evidence="3" key="1">
    <citation type="submission" date="2019-10" db="EMBL/GenBank/DDBJ databases">
        <authorList>
            <consortium name="Genoscope - CEA"/>
            <person name="William W."/>
        </authorList>
    </citation>
    <scope>NUCLEOTIDE SEQUENCE [LARGE SCALE GENOMIC DNA]</scope>
    <source>
        <strain evidence="3">BBR_PRJEB10994</strain>
    </source>
</reference>
<feature type="region of interest" description="Disordered" evidence="1">
    <location>
        <begin position="623"/>
        <end position="644"/>
    </location>
</feature>
<dbReference type="InterPro" id="IPR049774">
    <property type="entry name" value="EPS_HpsA-like"/>
</dbReference>
<feature type="region of interest" description="Disordered" evidence="1">
    <location>
        <begin position="1628"/>
        <end position="1647"/>
    </location>
</feature>
<feature type="transmembrane region" description="Helical" evidence="2">
    <location>
        <begin position="12"/>
        <end position="35"/>
    </location>
</feature>
<evidence type="ECO:0000313" key="3">
    <source>
        <dbReference type="EMBL" id="VXD15163.1"/>
    </source>
</evidence>
<keyword evidence="2" id="KW-1133">Transmembrane helix</keyword>
<organism evidence="3 4">
    <name type="scientific">Planktothrix paucivesiculata PCC 9631</name>
    <dbReference type="NCBI Taxonomy" id="671071"/>
    <lineage>
        <taxon>Bacteria</taxon>
        <taxon>Bacillati</taxon>
        <taxon>Cyanobacteriota</taxon>
        <taxon>Cyanophyceae</taxon>
        <taxon>Oscillatoriophycideae</taxon>
        <taxon>Oscillatoriales</taxon>
        <taxon>Microcoleaceae</taxon>
        <taxon>Planktothrix</taxon>
    </lineage>
</organism>
<keyword evidence="2" id="KW-0812">Transmembrane</keyword>
<gene>
    <name evidence="3" type="ORF">PL9631_1130011</name>
</gene>
<keyword evidence="4" id="KW-1185">Reference proteome</keyword>
<protein>
    <submittedName>
        <fullName evidence="3">Uncharacterized protein</fullName>
    </submittedName>
</protein>
<comment type="caution">
    <text evidence="3">The sequence shown here is derived from an EMBL/GenBank/DDBJ whole genome shotgun (WGS) entry which is preliminary data.</text>
</comment>
<evidence type="ECO:0000256" key="1">
    <source>
        <dbReference type="SAM" id="MobiDB-lite"/>
    </source>
</evidence>
<name>A0A7Z9BLJ5_9CYAN</name>